<dbReference type="AlphaFoldDB" id="A0A5A7PZ47"/>
<name>A0A5A7PZ47_STRAF</name>
<keyword evidence="2" id="KW-1185">Reference proteome</keyword>
<organism evidence="1 2">
    <name type="scientific">Striga asiatica</name>
    <name type="common">Asiatic witchweed</name>
    <name type="synonym">Buchnera asiatica</name>
    <dbReference type="NCBI Taxonomy" id="4170"/>
    <lineage>
        <taxon>Eukaryota</taxon>
        <taxon>Viridiplantae</taxon>
        <taxon>Streptophyta</taxon>
        <taxon>Embryophyta</taxon>
        <taxon>Tracheophyta</taxon>
        <taxon>Spermatophyta</taxon>
        <taxon>Magnoliopsida</taxon>
        <taxon>eudicotyledons</taxon>
        <taxon>Gunneridae</taxon>
        <taxon>Pentapetalae</taxon>
        <taxon>asterids</taxon>
        <taxon>lamiids</taxon>
        <taxon>Lamiales</taxon>
        <taxon>Orobanchaceae</taxon>
        <taxon>Buchnereae</taxon>
        <taxon>Striga</taxon>
    </lineage>
</organism>
<accession>A0A5A7PZ47</accession>
<evidence type="ECO:0000313" key="1">
    <source>
        <dbReference type="EMBL" id="GER37848.1"/>
    </source>
</evidence>
<dbReference type="OrthoDB" id="75724at2759"/>
<dbReference type="EMBL" id="BKCP01005405">
    <property type="protein sequence ID" value="GER37848.1"/>
    <property type="molecule type" value="Genomic_DNA"/>
</dbReference>
<dbReference type="Proteomes" id="UP000325081">
    <property type="component" value="Unassembled WGS sequence"/>
</dbReference>
<protein>
    <submittedName>
        <fullName evidence="1">tRNA(Ile)-lysidine synthase</fullName>
    </submittedName>
</protein>
<sequence length="105" mass="11653">MKLLDNIRHDLVPVEQLLLLASRVINGEQYLAKLANAETVGHNRLVSGEHFPRLLYDHSVGTFSVRDIFCTVAHFPAHHTKLPDERLTVISMAGSSTVNSGLHSQ</sequence>
<evidence type="ECO:0000313" key="2">
    <source>
        <dbReference type="Proteomes" id="UP000325081"/>
    </source>
</evidence>
<comment type="caution">
    <text evidence="1">The sequence shown here is derived from an EMBL/GenBank/DDBJ whole genome shotgun (WGS) entry which is preliminary data.</text>
</comment>
<reference evidence="2" key="1">
    <citation type="journal article" date="2019" name="Curr. Biol.">
        <title>Genome Sequence of Striga asiatica Provides Insight into the Evolution of Plant Parasitism.</title>
        <authorList>
            <person name="Yoshida S."/>
            <person name="Kim S."/>
            <person name="Wafula E.K."/>
            <person name="Tanskanen J."/>
            <person name="Kim Y.M."/>
            <person name="Honaas L."/>
            <person name="Yang Z."/>
            <person name="Spallek T."/>
            <person name="Conn C.E."/>
            <person name="Ichihashi Y."/>
            <person name="Cheong K."/>
            <person name="Cui S."/>
            <person name="Der J.P."/>
            <person name="Gundlach H."/>
            <person name="Jiao Y."/>
            <person name="Hori C."/>
            <person name="Ishida J.K."/>
            <person name="Kasahara H."/>
            <person name="Kiba T."/>
            <person name="Kim M.S."/>
            <person name="Koo N."/>
            <person name="Laohavisit A."/>
            <person name="Lee Y.H."/>
            <person name="Lumba S."/>
            <person name="McCourt P."/>
            <person name="Mortimer J.C."/>
            <person name="Mutuku J.M."/>
            <person name="Nomura T."/>
            <person name="Sasaki-Sekimoto Y."/>
            <person name="Seto Y."/>
            <person name="Wang Y."/>
            <person name="Wakatake T."/>
            <person name="Sakakibara H."/>
            <person name="Demura T."/>
            <person name="Yamaguchi S."/>
            <person name="Yoneyama K."/>
            <person name="Manabe R.I."/>
            <person name="Nelson D.C."/>
            <person name="Schulman A.H."/>
            <person name="Timko M.P."/>
            <person name="dePamphilis C.W."/>
            <person name="Choi D."/>
            <person name="Shirasu K."/>
        </authorList>
    </citation>
    <scope>NUCLEOTIDE SEQUENCE [LARGE SCALE GENOMIC DNA]</scope>
    <source>
        <strain evidence="2">cv. UVA1</strain>
    </source>
</reference>
<gene>
    <name evidence="1" type="ORF">STAS_14281</name>
</gene>
<proteinExistence type="predicted"/>